<keyword evidence="2" id="KW-1185">Reference proteome</keyword>
<protein>
    <submittedName>
        <fullName evidence="1">Uncharacterized protein</fullName>
    </submittedName>
</protein>
<name>A0A5C8I216_9MICO</name>
<evidence type="ECO:0000313" key="2">
    <source>
        <dbReference type="Proteomes" id="UP000321034"/>
    </source>
</evidence>
<dbReference type="RefSeq" id="WP_147892694.1">
    <property type="nucleotide sequence ID" value="NZ_BAAANR010000001.1"/>
</dbReference>
<dbReference type="AlphaFoldDB" id="A0A5C8I216"/>
<reference evidence="1 2" key="1">
    <citation type="submission" date="2019-08" db="EMBL/GenBank/DDBJ databases">
        <authorList>
            <person name="Dong K."/>
        </authorList>
    </citation>
    <scope>NUCLEOTIDE SEQUENCE [LARGE SCALE GENOMIC DNA]</scope>
    <source>
        <strain evidence="1 2">JCM14558</strain>
    </source>
</reference>
<sequence>METRSADAATPASSDDDGRVVIEGVEVVPFATVVSRLCIDYPTVSVTRIETIIMREWEAFTAGRPLVVPAALEDGVREMLDQR</sequence>
<gene>
    <name evidence="1" type="ORF">FVP77_00110</name>
</gene>
<dbReference type="EMBL" id="VRSV01000001">
    <property type="protein sequence ID" value="TXK11943.1"/>
    <property type="molecule type" value="Genomic_DNA"/>
</dbReference>
<evidence type="ECO:0000313" key="1">
    <source>
        <dbReference type="EMBL" id="TXK11943.1"/>
    </source>
</evidence>
<accession>A0A5C8I216</accession>
<comment type="caution">
    <text evidence="1">The sequence shown here is derived from an EMBL/GenBank/DDBJ whole genome shotgun (WGS) entry which is preliminary data.</text>
</comment>
<dbReference type="Proteomes" id="UP000321034">
    <property type="component" value="Unassembled WGS sequence"/>
</dbReference>
<proteinExistence type="predicted"/>
<dbReference type="OrthoDB" id="5077836at2"/>
<organism evidence="1 2">
    <name type="scientific">Microbacterium hatanonis</name>
    <dbReference type="NCBI Taxonomy" id="404366"/>
    <lineage>
        <taxon>Bacteria</taxon>
        <taxon>Bacillati</taxon>
        <taxon>Actinomycetota</taxon>
        <taxon>Actinomycetes</taxon>
        <taxon>Micrococcales</taxon>
        <taxon>Microbacteriaceae</taxon>
        <taxon>Microbacterium</taxon>
    </lineage>
</organism>